<dbReference type="Proteomes" id="UP000091857">
    <property type="component" value="Chromosome 5"/>
</dbReference>
<evidence type="ECO:0000313" key="2">
    <source>
        <dbReference type="Proteomes" id="UP000091857"/>
    </source>
</evidence>
<reference evidence="2" key="1">
    <citation type="journal article" date="2016" name="Nat. Biotechnol.">
        <title>Sequencing wild and cultivated cassava and related species reveals extensive interspecific hybridization and genetic diversity.</title>
        <authorList>
            <person name="Bredeson J.V."/>
            <person name="Lyons J.B."/>
            <person name="Prochnik S.E."/>
            <person name="Wu G.A."/>
            <person name="Ha C.M."/>
            <person name="Edsinger-Gonzales E."/>
            <person name="Grimwood J."/>
            <person name="Schmutz J."/>
            <person name="Rabbi I.Y."/>
            <person name="Egesi C."/>
            <person name="Nauluvula P."/>
            <person name="Lebot V."/>
            <person name="Ndunguru J."/>
            <person name="Mkamilo G."/>
            <person name="Bart R.S."/>
            <person name="Setter T.L."/>
            <person name="Gleadow R.M."/>
            <person name="Kulakow P."/>
            <person name="Ferguson M.E."/>
            <person name="Rounsley S."/>
            <person name="Rokhsar D.S."/>
        </authorList>
    </citation>
    <scope>NUCLEOTIDE SEQUENCE [LARGE SCALE GENOMIC DNA]</scope>
    <source>
        <strain evidence="2">cv. AM560-2</strain>
    </source>
</reference>
<keyword evidence="2" id="KW-1185">Reference proteome</keyword>
<protein>
    <submittedName>
        <fullName evidence="1">Uncharacterized protein</fullName>
    </submittedName>
</protein>
<proteinExistence type="predicted"/>
<sequence length="834" mass="94462">MEKICVAVRVRPPVAVSQEISNGNHWRVEDNHISLLKSDGTPISGVTYAFDHVFDESCTNARVYELLTKDIIHAAVEGFNGTAFAYGQTSSGKTFTMNGSETDPGIIHRAVKDIFNKIQMMSDREFLIRVSYMEIYNEEINDLFALENQKLQIHESLERGIFVAGLREEIVNNAEQVLELIAAGEVNRHFGETNMNVRSSRSHTIFRMVIESKEKDNNSSNYSCGDAIRVSVLNLVDLAGSERIAKTGAGGVRLKEGKHINKSLMALGNVINKLSDSPKQRGHIPYRDSKLTRILQPALGGNAKTSIICTVAPEEVHVDETKGTLQFASRAKRITNCAQVNEILTDAALLKRQKLEIEELRKKLEGSRAEVLEQEILKLRNDMLKYEADREKLEMQLEEERKSHKERDQRIREQQMRIDNLSSLVTFPEHDRNSVQGQNSGSQFSKEEINDSSSKEDVFRTPSFKAAPNAFVAKRSNYSRRTDYSPLPDTLSNVADEETWLKMNKGYIADLDSIQMTPARKVQSFPLSDMTPGLSSDDYRQEVENLRRQLELITEEKNELEEEISELKQEASVIGEIPQRLCKSVANCKEIFKDILLTLQSFVPDGEYSTTKLLSSTSEIGISLLSNLESYLLVDKDNHDSFPRNDSLVQEHCKVLSESIRGTITSLVASEKLAIQNKEVENTICSCDYKDSTLEGETTSKDKLSYELDSIKEKYNDLEKKLDLNNQLLEVSREKYTSLERKLQLLKGERDSLLETVSESSQKLALVKDQKENVLKDLNSEVRRRKDLEEQIKQFSVAFASRQRSFTSFQSEFKSKIEKLRSLDTVSASKSLGC</sequence>
<organism evidence="1 2">
    <name type="scientific">Manihot esculenta</name>
    <name type="common">Cassava</name>
    <name type="synonym">Jatropha manihot</name>
    <dbReference type="NCBI Taxonomy" id="3983"/>
    <lineage>
        <taxon>Eukaryota</taxon>
        <taxon>Viridiplantae</taxon>
        <taxon>Streptophyta</taxon>
        <taxon>Embryophyta</taxon>
        <taxon>Tracheophyta</taxon>
        <taxon>Spermatophyta</taxon>
        <taxon>Magnoliopsida</taxon>
        <taxon>eudicotyledons</taxon>
        <taxon>Gunneridae</taxon>
        <taxon>Pentapetalae</taxon>
        <taxon>rosids</taxon>
        <taxon>fabids</taxon>
        <taxon>Malpighiales</taxon>
        <taxon>Euphorbiaceae</taxon>
        <taxon>Crotonoideae</taxon>
        <taxon>Manihoteae</taxon>
        <taxon>Manihot</taxon>
    </lineage>
</organism>
<accession>A0ACB7HT16</accession>
<evidence type="ECO:0000313" key="1">
    <source>
        <dbReference type="EMBL" id="KAG8654828.1"/>
    </source>
</evidence>
<gene>
    <name evidence="1" type="ORF">MANES_05G183300v8</name>
</gene>
<name>A0ACB7HT16_MANES</name>
<dbReference type="EMBL" id="CM004391">
    <property type="protein sequence ID" value="KAG8654828.1"/>
    <property type="molecule type" value="Genomic_DNA"/>
</dbReference>
<comment type="caution">
    <text evidence="1">The sequence shown here is derived from an EMBL/GenBank/DDBJ whole genome shotgun (WGS) entry which is preliminary data.</text>
</comment>